<gene>
    <name evidence="1" type="ORF">ACFS27_23275</name>
</gene>
<dbReference type="RefSeq" id="WP_377188197.1">
    <property type="nucleotide sequence ID" value="NZ_JBHUOG010000002.1"/>
</dbReference>
<evidence type="ECO:0000313" key="1">
    <source>
        <dbReference type="EMBL" id="MFD2796503.1"/>
    </source>
</evidence>
<dbReference type="EMBL" id="JBHUOG010000002">
    <property type="protein sequence ID" value="MFD2796503.1"/>
    <property type="molecule type" value="Genomic_DNA"/>
</dbReference>
<evidence type="ECO:0008006" key="3">
    <source>
        <dbReference type="Google" id="ProtNLM"/>
    </source>
</evidence>
<accession>A0ABW5VXV6</accession>
<reference evidence="2" key="1">
    <citation type="journal article" date="2019" name="Int. J. Syst. Evol. Microbiol.">
        <title>The Global Catalogue of Microorganisms (GCM) 10K type strain sequencing project: providing services to taxonomists for standard genome sequencing and annotation.</title>
        <authorList>
            <consortium name="The Broad Institute Genomics Platform"/>
            <consortium name="The Broad Institute Genome Sequencing Center for Infectious Disease"/>
            <person name="Wu L."/>
            <person name="Ma J."/>
        </authorList>
    </citation>
    <scope>NUCLEOTIDE SEQUENCE [LARGE SCALE GENOMIC DNA]</scope>
    <source>
        <strain evidence="2">CCM 7044</strain>
    </source>
</reference>
<sequence length="185" mass="20792">MSPVADLAIRILRRSRLEFGPGLTSDQILDIQATYGFTFNRDHVDVLRHVTPEGWIDWTGDEQTIRDSLAWPIEGVLYDVERAFWMPAWGERPATKAAAIEVARHHLTTAPQLVPVYGHRYIPAAPEPSGAPVFSAYQTDVIYYGTDLASYCAYEFLGEATGRTHHRRIAFWSDLVGGVGGIEFW</sequence>
<organism evidence="1 2">
    <name type="scientific">Promicromonospora vindobonensis</name>
    <dbReference type="NCBI Taxonomy" id="195748"/>
    <lineage>
        <taxon>Bacteria</taxon>
        <taxon>Bacillati</taxon>
        <taxon>Actinomycetota</taxon>
        <taxon>Actinomycetes</taxon>
        <taxon>Micrococcales</taxon>
        <taxon>Promicromonosporaceae</taxon>
        <taxon>Promicromonospora</taxon>
    </lineage>
</organism>
<evidence type="ECO:0000313" key="2">
    <source>
        <dbReference type="Proteomes" id="UP001597479"/>
    </source>
</evidence>
<comment type="caution">
    <text evidence="1">The sequence shown here is derived from an EMBL/GenBank/DDBJ whole genome shotgun (WGS) entry which is preliminary data.</text>
</comment>
<proteinExistence type="predicted"/>
<dbReference type="Proteomes" id="UP001597479">
    <property type="component" value="Unassembled WGS sequence"/>
</dbReference>
<keyword evidence="2" id="KW-1185">Reference proteome</keyword>
<name>A0ABW5VXV6_9MICO</name>
<protein>
    <recommendedName>
        <fullName evidence="3">SUKH-3 immunity protein of toxin-antitoxin system</fullName>
    </recommendedName>
</protein>
<dbReference type="PANTHER" id="PTHR32011:SF2">
    <property type="entry name" value="OS08G0472400 PROTEIN"/>
    <property type="match status" value="1"/>
</dbReference>
<dbReference type="PANTHER" id="PTHR32011">
    <property type="entry name" value="OS08G0472400 PROTEIN"/>
    <property type="match status" value="1"/>
</dbReference>